<dbReference type="Gene3D" id="3.30.70.2740">
    <property type="match status" value="1"/>
</dbReference>
<dbReference type="RefSeq" id="WP_054919052.1">
    <property type="nucleotide sequence ID" value="NZ_JACFYJ010000030.1"/>
</dbReference>
<comment type="cofactor">
    <cofactor evidence="1">
        <name>FAD</name>
        <dbReference type="ChEBI" id="CHEBI:57692"/>
    </cofactor>
</comment>
<dbReference type="InterPro" id="IPR016171">
    <property type="entry name" value="Vanillyl_alc_oxidase_C-sub2"/>
</dbReference>
<evidence type="ECO:0000313" key="7">
    <source>
        <dbReference type="Proteomes" id="UP001386437"/>
    </source>
</evidence>
<dbReference type="PANTHER" id="PTHR42934">
    <property type="entry name" value="GLYCOLATE OXIDASE SUBUNIT GLCD"/>
    <property type="match status" value="1"/>
</dbReference>
<dbReference type="InterPro" id="IPR004113">
    <property type="entry name" value="FAD-bd_oxidored_4_C"/>
</dbReference>
<gene>
    <name evidence="6" type="ORF">H3V53_19000</name>
</gene>
<dbReference type="SUPFAM" id="SSF56176">
    <property type="entry name" value="FAD-binding/transporter-associated domain-like"/>
    <property type="match status" value="1"/>
</dbReference>
<dbReference type="PROSITE" id="PS51387">
    <property type="entry name" value="FAD_PCMH"/>
    <property type="match status" value="1"/>
</dbReference>
<keyword evidence="3" id="KW-0274">FAD</keyword>
<dbReference type="Pfam" id="PF02913">
    <property type="entry name" value="FAD-oxidase_C"/>
    <property type="match status" value="1"/>
</dbReference>
<evidence type="ECO:0000256" key="1">
    <source>
        <dbReference type="ARBA" id="ARBA00001974"/>
    </source>
</evidence>
<dbReference type="InterPro" id="IPR006094">
    <property type="entry name" value="Oxid_FAD_bind_N"/>
</dbReference>
<evidence type="ECO:0000256" key="2">
    <source>
        <dbReference type="ARBA" id="ARBA00022630"/>
    </source>
</evidence>
<sequence length="505" mass="54844">MNAPGELSPELTPELSPEMLAQRQREVVQALMAVLPTHCLLFREEDTVAYECDGLAAYRRLPLAVALPETESQVQRIVQICHRLNVPIVPRGAGTSLSGGAMPIRHGVVVSLARFRKIIEVDPYARTATVQPGVRNLSISEAAAPYGLYYAPDPSSQIACTIGGNVAENSGGVHCLKYGLTVHNVMRVRAITMEGEIVEFGSLSPDAPGLDLLAVMIGSEGMFAIVTEVTVKLIPKPQAAQVIMASFDDVVKGGDAVAGIIASGIIPAGLEMMDKPATRAVEEFVNAGYDLDAAAILLCESDGTPEEVSEEIVRMTAVLREHGATRIQISRTEAERLRFWSGRKNAFPAAGRISPDYYCMDGTVPRRSIGPLLARIEEMEQKYNLRCINVFHAGDGNMHPLILFNGNDLDEWHRAEAFGCDILETCVELGGTVTGEHGVGIEKINSMCVQFSPEERDAFHAVKRAFDPARLLNPDKGIPTRARCAEYGKMHVRGGLLPHPELPRF</sequence>
<dbReference type="Gene3D" id="1.10.45.10">
    <property type="entry name" value="Vanillyl-alcohol Oxidase, Chain A, domain 4"/>
    <property type="match status" value="1"/>
</dbReference>
<dbReference type="EMBL" id="JACFYJ010000030">
    <property type="protein sequence ID" value="MEI5999222.1"/>
    <property type="molecule type" value="Genomic_DNA"/>
</dbReference>
<dbReference type="Gene3D" id="3.30.465.10">
    <property type="match status" value="1"/>
</dbReference>
<dbReference type="PANTHER" id="PTHR42934:SF1">
    <property type="entry name" value="GLYCOLATE OXIDASE SUBUNIT GLCD"/>
    <property type="match status" value="1"/>
</dbReference>
<dbReference type="SUPFAM" id="SSF55103">
    <property type="entry name" value="FAD-linked oxidases, C-terminal domain"/>
    <property type="match status" value="1"/>
</dbReference>
<name>A0ABU8IU95_9BURK</name>
<comment type="caution">
    <text evidence="6">The sequence shown here is derived from an EMBL/GenBank/DDBJ whole genome shotgun (WGS) entry which is preliminary data.</text>
</comment>
<dbReference type="InterPro" id="IPR036318">
    <property type="entry name" value="FAD-bd_PCMH-like_sf"/>
</dbReference>
<dbReference type="Pfam" id="PF01565">
    <property type="entry name" value="FAD_binding_4"/>
    <property type="match status" value="1"/>
</dbReference>
<dbReference type="InterPro" id="IPR016164">
    <property type="entry name" value="FAD-linked_Oxase-like_C"/>
</dbReference>
<protein>
    <submittedName>
        <fullName evidence="6">FAD-binding protein</fullName>
    </submittedName>
</protein>
<dbReference type="Proteomes" id="UP001386437">
    <property type="component" value="Unassembled WGS sequence"/>
</dbReference>
<evidence type="ECO:0000256" key="3">
    <source>
        <dbReference type="ARBA" id="ARBA00022827"/>
    </source>
</evidence>
<feature type="domain" description="FAD-binding PCMH-type" evidence="5">
    <location>
        <begin position="58"/>
        <end position="236"/>
    </location>
</feature>
<dbReference type="InterPro" id="IPR051914">
    <property type="entry name" value="FAD-linked_OxidoTrans_Type4"/>
</dbReference>
<organism evidence="6 7">
    <name type="scientific">Paraburkholderia bengalensis</name>
    <dbReference type="NCBI Taxonomy" id="2747562"/>
    <lineage>
        <taxon>Bacteria</taxon>
        <taxon>Pseudomonadati</taxon>
        <taxon>Pseudomonadota</taxon>
        <taxon>Betaproteobacteria</taxon>
        <taxon>Burkholderiales</taxon>
        <taxon>Burkholderiaceae</taxon>
        <taxon>Paraburkholderia</taxon>
    </lineage>
</organism>
<proteinExistence type="predicted"/>
<evidence type="ECO:0000256" key="4">
    <source>
        <dbReference type="ARBA" id="ARBA00023002"/>
    </source>
</evidence>
<dbReference type="InterPro" id="IPR016169">
    <property type="entry name" value="FAD-bd_PCMH_sub2"/>
</dbReference>
<reference evidence="6 7" key="1">
    <citation type="journal article" date="2022" name="Arch. Microbiol.">
        <title>Paraburkholderia bengalensis sp. nov. isolated from roots of Oryza sativa, IR64.</title>
        <authorList>
            <person name="Nag P."/>
            <person name="Mondal N."/>
            <person name="Sarkar J."/>
            <person name="Das S."/>
        </authorList>
    </citation>
    <scope>NUCLEOTIDE SEQUENCE [LARGE SCALE GENOMIC DNA]</scope>
    <source>
        <strain evidence="6 7">IR64_4_BI</strain>
    </source>
</reference>
<keyword evidence="4" id="KW-0560">Oxidoreductase</keyword>
<accession>A0ABU8IU95</accession>
<evidence type="ECO:0000259" key="5">
    <source>
        <dbReference type="PROSITE" id="PS51387"/>
    </source>
</evidence>
<dbReference type="InterPro" id="IPR016166">
    <property type="entry name" value="FAD-bd_PCMH"/>
</dbReference>
<keyword evidence="7" id="KW-1185">Reference proteome</keyword>
<evidence type="ECO:0000313" key="6">
    <source>
        <dbReference type="EMBL" id="MEI5999222.1"/>
    </source>
</evidence>
<keyword evidence="2" id="KW-0285">Flavoprotein</keyword>